<sequence length="111" mass="12752">MILGEPTLSEVERKRSQGVAVLYYTDGDYRCKWFTARHFTDDDDEMFDITGDRVLAEYVPEFQSMLGRLRQVPGEPRQAGLEVYWGGDMIAQELAEEYEPVPLEEEVPTGD</sequence>
<reference evidence="1" key="1">
    <citation type="journal article" date="2015" name="Nature">
        <title>Complex archaea that bridge the gap between prokaryotes and eukaryotes.</title>
        <authorList>
            <person name="Spang A."/>
            <person name="Saw J.H."/>
            <person name="Jorgensen S.L."/>
            <person name="Zaremba-Niedzwiedzka K."/>
            <person name="Martijn J."/>
            <person name="Lind A.E."/>
            <person name="van Eijk R."/>
            <person name="Schleper C."/>
            <person name="Guy L."/>
            <person name="Ettema T.J."/>
        </authorList>
    </citation>
    <scope>NUCLEOTIDE SEQUENCE</scope>
</reference>
<accession>A0A0F9UAP2</accession>
<protein>
    <submittedName>
        <fullName evidence="1">Uncharacterized protein</fullName>
    </submittedName>
</protein>
<dbReference type="AlphaFoldDB" id="A0A0F9UAP2"/>
<name>A0A0F9UAP2_9ZZZZ</name>
<gene>
    <name evidence="1" type="ORF">LCGC14_0288640</name>
</gene>
<evidence type="ECO:0000313" key="1">
    <source>
        <dbReference type="EMBL" id="KKN84402.1"/>
    </source>
</evidence>
<dbReference type="EMBL" id="LAZR01000171">
    <property type="protein sequence ID" value="KKN84402.1"/>
    <property type="molecule type" value="Genomic_DNA"/>
</dbReference>
<comment type="caution">
    <text evidence="1">The sequence shown here is derived from an EMBL/GenBank/DDBJ whole genome shotgun (WGS) entry which is preliminary data.</text>
</comment>
<proteinExistence type="predicted"/>
<organism evidence="1">
    <name type="scientific">marine sediment metagenome</name>
    <dbReference type="NCBI Taxonomy" id="412755"/>
    <lineage>
        <taxon>unclassified sequences</taxon>
        <taxon>metagenomes</taxon>
        <taxon>ecological metagenomes</taxon>
    </lineage>
</organism>